<evidence type="ECO:0000256" key="6">
    <source>
        <dbReference type="ARBA" id="ARBA00023212"/>
    </source>
</evidence>
<keyword evidence="5 9" id="KW-0802">TPR repeat</keyword>
<reference evidence="11" key="1">
    <citation type="submission" date="2024-02" db="UniProtKB">
        <authorList>
            <consortium name="WormBaseParasite"/>
        </authorList>
    </citation>
    <scope>IDENTIFICATION</scope>
</reference>
<evidence type="ECO:0000256" key="1">
    <source>
        <dbReference type="ARBA" id="ARBA00004245"/>
    </source>
</evidence>
<dbReference type="GO" id="GO:0008017">
    <property type="term" value="F:microtubule binding"/>
    <property type="evidence" value="ECO:0007669"/>
    <property type="project" value="TreeGrafter"/>
</dbReference>
<dbReference type="AlphaFoldDB" id="A0AAF3EIT2"/>
<dbReference type="GO" id="GO:0005739">
    <property type="term" value="C:mitochondrion"/>
    <property type="evidence" value="ECO:0007669"/>
    <property type="project" value="TreeGrafter"/>
</dbReference>
<proteinExistence type="predicted"/>
<evidence type="ECO:0000256" key="7">
    <source>
        <dbReference type="ARBA" id="ARBA00039966"/>
    </source>
</evidence>
<sequence length="283" mass="30979">MFSSSICKTFQKGPTMFRRAASSFGKVATGLAGAQLGTAAVVALTDKELGKKPEWYQNAVRSLESSLKRLSKKGFIESESCLNDAQDALGRVSDIHNCEIQWRLARVYAEKAALSKCAHEKAHLLHDAKAAAKRALAVEPAKGSAGAHKWYAITVIRLHELEPKTTNLDDAVKHLEIATKKDPSDPYSFTLLGIQQYNNKDYKEALENFQKAETIKAGFSANNKYYLGAALKANGKKDEAIKSLKEVLVTVPTGEFDGKAKFLAKGLLAQLGLKPEEYEVGEF</sequence>
<dbReference type="InterPro" id="IPR011990">
    <property type="entry name" value="TPR-like_helical_dom_sf"/>
</dbReference>
<dbReference type="InterPro" id="IPR019734">
    <property type="entry name" value="TPR_rpt"/>
</dbReference>
<dbReference type="GO" id="GO:0097431">
    <property type="term" value="C:mitotic spindle pole"/>
    <property type="evidence" value="ECO:0007669"/>
    <property type="project" value="TreeGrafter"/>
</dbReference>
<dbReference type="PANTHER" id="PTHR16056:SF16">
    <property type="entry name" value="REGULATOR OF MICROTUBULE DYNAMICS PROTEIN 1"/>
    <property type="match status" value="1"/>
</dbReference>
<feature type="repeat" description="TPR" evidence="9">
    <location>
        <begin position="186"/>
        <end position="219"/>
    </location>
</feature>
<comment type="subunit">
    <text evidence="2">Interacts with microtubules.</text>
</comment>
<dbReference type="PANTHER" id="PTHR16056">
    <property type="entry name" value="REGULATOR OF MICROTUBULE DYNAMICS PROTEIN"/>
    <property type="match status" value="1"/>
</dbReference>
<accession>A0AAF3EIT2</accession>
<protein>
    <recommendedName>
        <fullName evidence="7">Regulator of microtubule dynamics protein 1</fullName>
    </recommendedName>
    <alternativeName>
        <fullName evidence="8">Protein FAM82B</fullName>
    </alternativeName>
</protein>
<evidence type="ECO:0000256" key="5">
    <source>
        <dbReference type="ARBA" id="ARBA00022803"/>
    </source>
</evidence>
<dbReference type="SUPFAM" id="SSF48452">
    <property type="entry name" value="TPR-like"/>
    <property type="match status" value="1"/>
</dbReference>
<dbReference type="PROSITE" id="PS50005">
    <property type="entry name" value="TPR"/>
    <property type="match status" value="1"/>
</dbReference>
<keyword evidence="3" id="KW-0963">Cytoplasm</keyword>
<organism evidence="10 11">
    <name type="scientific">Mesorhabditis belari</name>
    <dbReference type="NCBI Taxonomy" id="2138241"/>
    <lineage>
        <taxon>Eukaryota</taxon>
        <taxon>Metazoa</taxon>
        <taxon>Ecdysozoa</taxon>
        <taxon>Nematoda</taxon>
        <taxon>Chromadorea</taxon>
        <taxon>Rhabditida</taxon>
        <taxon>Rhabditina</taxon>
        <taxon>Rhabditomorpha</taxon>
        <taxon>Rhabditoidea</taxon>
        <taxon>Rhabditidae</taxon>
        <taxon>Mesorhabditinae</taxon>
        <taxon>Mesorhabditis</taxon>
    </lineage>
</organism>
<comment type="subcellular location">
    <subcellularLocation>
        <location evidence="1">Cytoplasm</location>
        <location evidence="1">Cytoskeleton</location>
    </subcellularLocation>
</comment>
<evidence type="ECO:0000256" key="4">
    <source>
        <dbReference type="ARBA" id="ARBA00022737"/>
    </source>
</evidence>
<dbReference type="WBParaSite" id="MBELARI_LOCUS13892">
    <property type="protein sequence ID" value="MBELARI_LOCUS13892"/>
    <property type="gene ID" value="MBELARI_LOCUS13892"/>
</dbReference>
<evidence type="ECO:0000313" key="11">
    <source>
        <dbReference type="WBParaSite" id="MBELARI_LOCUS13892"/>
    </source>
</evidence>
<dbReference type="Proteomes" id="UP000887575">
    <property type="component" value="Unassembled WGS sequence"/>
</dbReference>
<evidence type="ECO:0000313" key="10">
    <source>
        <dbReference type="Proteomes" id="UP000887575"/>
    </source>
</evidence>
<keyword evidence="6" id="KW-0206">Cytoskeleton</keyword>
<name>A0AAF3EIT2_9BILA</name>
<dbReference type="Gene3D" id="1.25.40.10">
    <property type="entry name" value="Tetratricopeptide repeat domain"/>
    <property type="match status" value="1"/>
</dbReference>
<evidence type="ECO:0000256" key="2">
    <source>
        <dbReference type="ARBA" id="ARBA00011375"/>
    </source>
</evidence>
<evidence type="ECO:0000256" key="9">
    <source>
        <dbReference type="PROSITE-ProRule" id="PRU00339"/>
    </source>
</evidence>
<keyword evidence="10" id="KW-1185">Reference proteome</keyword>
<dbReference type="InterPro" id="IPR049039">
    <property type="entry name" value="RMD1-3_a_helical_rpt"/>
</dbReference>
<keyword evidence="4" id="KW-0677">Repeat</keyword>
<evidence type="ECO:0000256" key="3">
    <source>
        <dbReference type="ARBA" id="ARBA00022490"/>
    </source>
</evidence>
<dbReference type="Pfam" id="PF21033">
    <property type="entry name" value="RMD1-3"/>
    <property type="match status" value="1"/>
</dbReference>
<dbReference type="SMART" id="SM00028">
    <property type="entry name" value="TPR"/>
    <property type="match status" value="2"/>
</dbReference>
<evidence type="ECO:0000256" key="8">
    <source>
        <dbReference type="ARBA" id="ARBA00041958"/>
    </source>
</evidence>
<dbReference type="GO" id="GO:0005876">
    <property type="term" value="C:spindle microtubule"/>
    <property type="evidence" value="ECO:0007669"/>
    <property type="project" value="TreeGrafter"/>
</dbReference>